<keyword evidence="1" id="KW-1133">Transmembrane helix</keyword>
<organism evidence="2 3">
    <name type="scientific">Streptomyces albiflavescens</name>
    <dbReference type="NCBI Taxonomy" id="1623582"/>
    <lineage>
        <taxon>Bacteria</taxon>
        <taxon>Bacillati</taxon>
        <taxon>Actinomycetota</taxon>
        <taxon>Actinomycetes</taxon>
        <taxon>Kitasatosporales</taxon>
        <taxon>Streptomycetaceae</taxon>
        <taxon>Streptomyces</taxon>
    </lineage>
</organism>
<protein>
    <submittedName>
        <fullName evidence="2">Uncharacterized protein</fullName>
    </submittedName>
</protein>
<keyword evidence="1" id="KW-0472">Membrane</keyword>
<feature type="transmembrane region" description="Helical" evidence="1">
    <location>
        <begin position="12"/>
        <end position="37"/>
    </location>
</feature>
<sequence>MPTLPATLLGAPIWLVMLAVFVLVAVPGLMTFMGWLIARRAAPADLPQVLLGLSHVISASCGLLPWGKPSLPPALLKPGVPDPEPSTVPPQTLVVMRNDVALQPGNPGVIDDWPTPGEG</sequence>
<gene>
    <name evidence="2" type="ORF">GCM10011579_067860</name>
</gene>
<keyword evidence="1" id="KW-0812">Transmembrane</keyword>
<name>A0A917Y9V3_9ACTN</name>
<evidence type="ECO:0000313" key="2">
    <source>
        <dbReference type="EMBL" id="GGN81371.1"/>
    </source>
</evidence>
<reference evidence="2 3" key="1">
    <citation type="journal article" date="2014" name="Int. J. Syst. Evol. Microbiol.">
        <title>Complete genome sequence of Corynebacterium casei LMG S-19264T (=DSM 44701T), isolated from a smear-ripened cheese.</title>
        <authorList>
            <consortium name="US DOE Joint Genome Institute (JGI-PGF)"/>
            <person name="Walter F."/>
            <person name="Albersmeier A."/>
            <person name="Kalinowski J."/>
            <person name="Ruckert C."/>
        </authorList>
    </citation>
    <scope>NUCLEOTIDE SEQUENCE [LARGE SCALE GENOMIC DNA]</scope>
    <source>
        <strain evidence="2 3">CGMCC 4.7111</strain>
    </source>
</reference>
<evidence type="ECO:0000313" key="3">
    <source>
        <dbReference type="Proteomes" id="UP000600365"/>
    </source>
</evidence>
<proteinExistence type="predicted"/>
<keyword evidence="3" id="KW-1185">Reference proteome</keyword>
<dbReference type="AlphaFoldDB" id="A0A917Y9V3"/>
<accession>A0A917Y9V3</accession>
<dbReference type="Proteomes" id="UP000600365">
    <property type="component" value="Unassembled WGS sequence"/>
</dbReference>
<evidence type="ECO:0000256" key="1">
    <source>
        <dbReference type="SAM" id="Phobius"/>
    </source>
</evidence>
<dbReference type="EMBL" id="BMMM01000014">
    <property type="protein sequence ID" value="GGN81371.1"/>
    <property type="molecule type" value="Genomic_DNA"/>
</dbReference>
<dbReference type="RefSeq" id="WP_189189911.1">
    <property type="nucleotide sequence ID" value="NZ_BMMM01000014.1"/>
</dbReference>
<comment type="caution">
    <text evidence="2">The sequence shown here is derived from an EMBL/GenBank/DDBJ whole genome shotgun (WGS) entry which is preliminary data.</text>
</comment>